<sequence>MLLPLRPALLATLLWPAVTAAHDPASGDPPFFVAGRADTITVDGLFDPFEWADAGSFVAPINLPAAEGGGTRKATLYFANDQENLYLAIRVALAAESRLRLGLRFDNDHDGARDSLEDRASAEGGGTAPQATYVDAVMSGLGEVADTLAGGSSDGLAAWGHDGAFLFIEMSKPLNSGDGNDFAVGPGQTLGIGLHLRVESGGAFAETLVGMAAGPTPEAGYADLRITPFLPGEANTALSQLIGPEGDGFNPLAGIQPVAVSRAGNVYVAGCESNNVFRINPDGDIREVFDGTAGPAAPCACPTGLSVRNPGVQAVGADEIVTLACRGSDKVVALIVGESGSPEIVVLSSGSMPAAGVTLTSPRETLVDRDVVYVTGGESSNVVVIGEQSGASVIRELVGPGGVAGGQPLTAPAGLVLGSGGRVLFVDATAQTPALYEFDPRDESTPADDVVVRLLGPEGDGTTPVRGTLSGPAFGPGGVRYVYDSAGSLFQVSADGVISVLSRLGAQPNPPRTQRIAVDSRWQIYLGGARGVITRLNSDGFPQPIATSDEFASLYPTVNARGDVFLEAQGADQLLKLPAPPASSLLIPSNIAEGDRFGAVMTSCGDRVMAVGLPNADGGRGRVMHYELRDGTLLHTGAIRPPQGVPAYEFGAALDCSLSEDGERYRLLVGAPGDPFAGKSIFPDQFRAGIYERDVTWSTWALVSDFEFPDDTTDSGLGFAVALEGEHCVIVDRDGEAHLCEPRLGGSTTWQTARRRSFVRGIRPINSDALDIGIASDGSVFIGEMRAAEESKVLGSLSFRLLNAATGQVVHEFADPSAPAGAAGRSGTVRFQPRTRARPSEISPIVQFEYESGQASSWVIPPAVFGYSVANKAGAGSAPIRLDPGVDVPGSRFGASLAFTQNGLLVGAPGLDGGAGRVFRFDADYRLVDEVRAPGDSRGFGANLAVLGDTVLVGAPESTQGTGSMAVIAPRVDIFESSFERVDASQP</sequence>
<dbReference type="InterPro" id="IPR011042">
    <property type="entry name" value="6-blade_b-propeller_TolB-like"/>
</dbReference>
<keyword evidence="3" id="KW-1185">Reference proteome</keyword>
<dbReference type="SUPFAM" id="SSF63829">
    <property type="entry name" value="Calcium-dependent phosphotriesterase"/>
    <property type="match status" value="1"/>
</dbReference>
<dbReference type="EMBL" id="JALNMH010000006">
    <property type="protein sequence ID" value="MCK7593767.1"/>
    <property type="molecule type" value="Genomic_DNA"/>
</dbReference>
<dbReference type="PANTHER" id="PTHR36220">
    <property type="entry name" value="UNNAMED PRODUCT"/>
    <property type="match status" value="1"/>
</dbReference>
<gene>
    <name evidence="2" type="ORF">M0G41_08800</name>
</gene>
<evidence type="ECO:0000313" key="3">
    <source>
        <dbReference type="Proteomes" id="UP001431449"/>
    </source>
</evidence>
<evidence type="ECO:0000313" key="2">
    <source>
        <dbReference type="EMBL" id="MCK7593767.1"/>
    </source>
</evidence>
<dbReference type="InterPro" id="IPR011047">
    <property type="entry name" value="Quinoprotein_ADH-like_sf"/>
</dbReference>
<feature type="chain" id="PRO_5047135372" evidence="1">
    <location>
        <begin position="21"/>
        <end position="987"/>
    </location>
</feature>
<evidence type="ECO:0000256" key="1">
    <source>
        <dbReference type="SAM" id="SignalP"/>
    </source>
</evidence>
<accession>A0ABT0GGV6</accession>
<dbReference type="PANTHER" id="PTHR36220:SF1">
    <property type="entry name" value="GAMMA TUBULIN COMPLEX COMPONENT C-TERMINAL DOMAIN-CONTAINING PROTEIN"/>
    <property type="match status" value="1"/>
</dbReference>
<keyword evidence="1" id="KW-0732">Signal</keyword>
<reference evidence="2" key="1">
    <citation type="submission" date="2022-04" db="EMBL/GenBank/DDBJ databases">
        <title>Lysobacter sp. CAU 1642 isolated from sea sand.</title>
        <authorList>
            <person name="Kim W."/>
        </authorList>
    </citation>
    <scope>NUCLEOTIDE SEQUENCE</scope>
    <source>
        <strain evidence="2">CAU 1642</strain>
    </source>
</reference>
<dbReference type="InterPro" id="IPR013519">
    <property type="entry name" value="Int_alpha_beta-p"/>
</dbReference>
<dbReference type="SUPFAM" id="SSF49344">
    <property type="entry name" value="CBD9-like"/>
    <property type="match status" value="1"/>
</dbReference>
<dbReference type="RefSeq" id="WP_248208077.1">
    <property type="nucleotide sequence ID" value="NZ_JALNMH010000006.1"/>
</dbReference>
<protein>
    <submittedName>
        <fullName evidence="2">Uncharacterized protein</fullName>
    </submittedName>
</protein>
<name>A0ABT0GGV6_9GAMM</name>
<proteinExistence type="predicted"/>
<organism evidence="2 3">
    <name type="scientific">Pseudomarimonas salicorniae</name>
    <dbReference type="NCBI Taxonomy" id="2933270"/>
    <lineage>
        <taxon>Bacteria</taxon>
        <taxon>Pseudomonadati</taxon>
        <taxon>Pseudomonadota</taxon>
        <taxon>Gammaproteobacteria</taxon>
        <taxon>Lysobacterales</taxon>
        <taxon>Lysobacteraceae</taxon>
        <taxon>Pseudomarimonas</taxon>
    </lineage>
</organism>
<dbReference type="SUPFAM" id="SSF50998">
    <property type="entry name" value="Quinoprotein alcohol dehydrogenase-like"/>
    <property type="match status" value="1"/>
</dbReference>
<dbReference type="PROSITE" id="PS51470">
    <property type="entry name" value="FG_GAP"/>
    <property type="match status" value="1"/>
</dbReference>
<feature type="signal peptide" evidence="1">
    <location>
        <begin position="1"/>
        <end position="20"/>
    </location>
</feature>
<comment type="caution">
    <text evidence="2">The sequence shown here is derived from an EMBL/GenBank/DDBJ whole genome shotgun (WGS) entry which is preliminary data.</text>
</comment>
<dbReference type="Gene3D" id="2.120.10.30">
    <property type="entry name" value="TolB, C-terminal domain"/>
    <property type="match status" value="1"/>
</dbReference>
<dbReference type="Proteomes" id="UP001431449">
    <property type="component" value="Unassembled WGS sequence"/>
</dbReference>